<dbReference type="InterPro" id="IPR005297">
    <property type="entry name" value="Lipoprotein_repeat"/>
</dbReference>
<feature type="signal peptide" evidence="1">
    <location>
        <begin position="1"/>
        <end position="24"/>
    </location>
</feature>
<name>A0ABW4YSC1_9HYPH</name>
<evidence type="ECO:0000256" key="1">
    <source>
        <dbReference type="SAM" id="SignalP"/>
    </source>
</evidence>
<evidence type="ECO:0000313" key="3">
    <source>
        <dbReference type="Proteomes" id="UP001597299"/>
    </source>
</evidence>
<protein>
    <recommendedName>
        <fullName evidence="4">Lipoprotein with Yx(FWY)xxD motif</fullName>
    </recommendedName>
</protein>
<evidence type="ECO:0000313" key="2">
    <source>
        <dbReference type="EMBL" id="MFD2139181.1"/>
    </source>
</evidence>
<gene>
    <name evidence="2" type="ORF">ACFSNC_02080</name>
</gene>
<reference evidence="3" key="1">
    <citation type="journal article" date="2019" name="Int. J. Syst. Evol. Microbiol.">
        <title>The Global Catalogue of Microorganisms (GCM) 10K type strain sequencing project: providing services to taxonomists for standard genome sequencing and annotation.</title>
        <authorList>
            <consortium name="The Broad Institute Genomics Platform"/>
            <consortium name="The Broad Institute Genome Sequencing Center for Infectious Disease"/>
            <person name="Wu L."/>
            <person name="Ma J."/>
        </authorList>
    </citation>
    <scope>NUCLEOTIDE SEQUENCE [LARGE SCALE GENOMIC DNA]</scope>
    <source>
        <strain evidence="3">CCM 7435</strain>
    </source>
</reference>
<dbReference type="PANTHER" id="PTHR39335">
    <property type="entry name" value="BLL4220 PROTEIN"/>
    <property type="match status" value="1"/>
</dbReference>
<feature type="chain" id="PRO_5045654961" description="Lipoprotein with Yx(FWY)xxD motif" evidence="1">
    <location>
        <begin position="25"/>
        <end position="117"/>
    </location>
</feature>
<sequence length="117" mass="12284">MNTRLARLTGPAAGLLLLAGPALAAGMLTGTGGKTLYVFDKDTGGMSACYDACAANWPPYLGKQGDAMKAGWTLVPRKDGALQWAYDGKPLYYFVGDKKAGDKTGDGKNGVWHVVND</sequence>
<evidence type="ECO:0008006" key="4">
    <source>
        <dbReference type="Google" id="ProtNLM"/>
    </source>
</evidence>
<keyword evidence="1" id="KW-0732">Signal</keyword>
<keyword evidence="3" id="KW-1185">Reference proteome</keyword>
<dbReference type="RefSeq" id="WP_213354438.1">
    <property type="nucleotide sequence ID" value="NZ_JAHBGB010000041.1"/>
</dbReference>
<comment type="caution">
    <text evidence="2">The sequence shown here is derived from an EMBL/GenBank/DDBJ whole genome shotgun (WGS) entry which is preliminary data.</text>
</comment>
<dbReference type="Pfam" id="PF03640">
    <property type="entry name" value="Lipoprotein_15"/>
    <property type="match status" value="2"/>
</dbReference>
<dbReference type="PANTHER" id="PTHR39335:SF1">
    <property type="entry name" value="BLL4220 PROTEIN"/>
    <property type="match status" value="1"/>
</dbReference>
<accession>A0ABW4YSC1</accession>
<dbReference type="Proteomes" id="UP001597299">
    <property type="component" value="Unassembled WGS sequence"/>
</dbReference>
<proteinExistence type="predicted"/>
<dbReference type="EMBL" id="JBHUHD010000001">
    <property type="protein sequence ID" value="MFD2139181.1"/>
    <property type="molecule type" value="Genomic_DNA"/>
</dbReference>
<organism evidence="2 3">
    <name type="scientific">Ancylobacter oerskovii</name>
    <dbReference type="NCBI Taxonomy" id="459519"/>
    <lineage>
        <taxon>Bacteria</taxon>
        <taxon>Pseudomonadati</taxon>
        <taxon>Pseudomonadota</taxon>
        <taxon>Alphaproteobacteria</taxon>
        <taxon>Hyphomicrobiales</taxon>
        <taxon>Xanthobacteraceae</taxon>
        <taxon>Ancylobacter</taxon>
    </lineage>
</organism>